<evidence type="ECO:0000313" key="2">
    <source>
        <dbReference type="Proteomes" id="UP000294829"/>
    </source>
</evidence>
<protein>
    <submittedName>
        <fullName evidence="1">Uncharacterized protein</fullName>
    </submittedName>
</protein>
<reference evidence="1 2" key="1">
    <citation type="submission" date="2019-03" db="EMBL/GenBank/DDBJ databases">
        <title>Sapientia aquatica gen. nov., sp. nov., isolated from a crater lake.</title>
        <authorList>
            <person name="Felfoldi T."/>
            <person name="Szabo A."/>
            <person name="Toth E."/>
            <person name="Schumann P."/>
            <person name="Keki Z."/>
            <person name="Marialigeti K."/>
            <person name="Mathe I."/>
        </authorList>
    </citation>
    <scope>NUCLEOTIDE SEQUENCE [LARGE SCALE GENOMIC DNA]</scope>
    <source>
        <strain evidence="1 2">SA-152</strain>
    </source>
</reference>
<comment type="caution">
    <text evidence="1">The sequence shown here is derived from an EMBL/GenBank/DDBJ whole genome shotgun (WGS) entry which is preliminary data.</text>
</comment>
<dbReference type="AlphaFoldDB" id="A0A4R5W1V4"/>
<evidence type="ECO:0000313" key="1">
    <source>
        <dbReference type="EMBL" id="TDK66386.1"/>
    </source>
</evidence>
<proteinExistence type="predicted"/>
<organism evidence="1 2">
    <name type="scientific">Sapientia aquatica</name>
    <dbReference type="NCBI Taxonomy" id="1549640"/>
    <lineage>
        <taxon>Bacteria</taxon>
        <taxon>Pseudomonadati</taxon>
        <taxon>Pseudomonadota</taxon>
        <taxon>Betaproteobacteria</taxon>
        <taxon>Burkholderiales</taxon>
        <taxon>Oxalobacteraceae</taxon>
        <taxon>Sapientia</taxon>
    </lineage>
</organism>
<keyword evidence="2" id="KW-1185">Reference proteome</keyword>
<accession>A0A4R5W1V4</accession>
<dbReference type="RefSeq" id="WP_133327217.1">
    <property type="nucleotide sequence ID" value="NZ_SMYL01000003.1"/>
</dbReference>
<dbReference type="Proteomes" id="UP000294829">
    <property type="component" value="Unassembled WGS sequence"/>
</dbReference>
<dbReference type="OrthoDB" id="7067871at2"/>
<name>A0A4R5W1V4_9BURK</name>
<dbReference type="EMBL" id="SMYL01000003">
    <property type="protein sequence ID" value="TDK66386.1"/>
    <property type="molecule type" value="Genomic_DNA"/>
</dbReference>
<sequence>MTNKLPSVVVVTPTGEEVSSSDVQNDSRHFLNADVNIENRDIQLSFSTRQAMYDFAKSLLQESVYGKGGQKEFYPLAAESKNLVVDGVRMSEKSSRIFVFYEDE</sequence>
<gene>
    <name evidence="1" type="ORF">E2I14_07890</name>
</gene>